<keyword evidence="4" id="KW-1185">Reference proteome</keyword>
<evidence type="ECO:0000313" key="3">
    <source>
        <dbReference type="EMBL" id="MED7822163.1"/>
    </source>
</evidence>
<dbReference type="RefSeq" id="WP_329506508.1">
    <property type="nucleotide sequence ID" value="NZ_BAAAYZ010000154.1"/>
</dbReference>
<dbReference type="InterPro" id="IPR050855">
    <property type="entry name" value="NDM-1-like"/>
</dbReference>
<evidence type="ECO:0000259" key="2">
    <source>
        <dbReference type="SMART" id="SM00849"/>
    </source>
</evidence>
<dbReference type="PROSITE" id="PS51318">
    <property type="entry name" value="TAT"/>
    <property type="match status" value="1"/>
</dbReference>
<dbReference type="SMART" id="SM00849">
    <property type="entry name" value="Lactamase_B"/>
    <property type="match status" value="1"/>
</dbReference>
<comment type="caution">
    <text evidence="3">The sequence shown here is derived from an EMBL/GenBank/DDBJ whole genome shotgun (WGS) entry which is preliminary data.</text>
</comment>
<feature type="chain" id="PRO_5045609035" evidence="1">
    <location>
        <begin position="43"/>
        <end position="362"/>
    </location>
</feature>
<dbReference type="PANTHER" id="PTHR42951">
    <property type="entry name" value="METALLO-BETA-LACTAMASE DOMAIN-CONTAINING"/>
    <property type="match status" value="1"/>
</dbReference>
<dbReference type="InterPro" id="IPR006311">
    <property type="entry name" value="TAT_signal"/>
</dbReference>
<feature type="signal peptide" evidence="1">
    <location>
        <begin position="1"/>
        <end position="42"/>
    </location>
</feature>
<protein>
    <submittedName>
        <fullName evidence="3">MBL fold metallo-hydrolase</fullName>
    </submittedName>
</protein>
<dbReference type="SUPFAM" id="SSF56281">
    <property type="entry name" value="Metallo-hydrolase/oxidoreductase"/>
    <property type="match status" value="1"/>
</dbReference>
<dbReference type="Gene3D" id="3.60.15.10">
    <property type="entry name" value="Ribonuclease Z/Hydroxyacylglutathione hydrolase-like"/>
    <property type="match status" value="1"/>
</dbReference>
<dbReference type="Proteomes" id="UP001333996">
    <property type="component" value="Unassembled WGS sequence"/>
</dbReference>
<sequence length="362" mass="38770">MTTESAETSGTNRRTFLRRASVAAAVPTAASLLGGLSGTAAAADSPSLPDYAPIPSASVGPALNADGYFVGQIKGNLYWVTDSGYQAMFLTTREGVVLVDAPPTIGHNLLRAIEEVTRANGRPSKVTHLVYSHSHTDHIGAASLFGKDVVRIGHTENRRLLRRNADPNRPAPTVTFDDHYVLEVGGERLKLAYHGPNHSPDNIFIHAPDYATLMVVDVFYPGWVPFRNLAQSQDIPDWIKAHDIALSYPWQTYIGGHLGRLGVRADGTIQKQYVADLMASTRAASASVDPTPYYDKYGPSGNSWAIFKAYLDAVAAAAAAPVAAKYEGVLAAADVLTIDNAGAMLNSLRIDFGELGPFGIRP</sequence>
<evidence type="ECO:0000313" key="4">
    <source>
        <dbReference type="Proteomes" id="UP001333996"/>
    </source>
</evidence>
<name>A0ABU7FDM9_9ACTN</name>
<evidence type="ECO:0000256" key="1">
    <source>
        <dbReference type="SAM" id="SignalP"/>
    </source>
</evidence>
<feature type="domain" description="Metallo-beta-lactamase" evidence="2">
    <location>
        <begin position="84"/>
        <end position="257"/>
    </location>
</feature>
<accession>A0ABU7FDM9</accession>
<reference evidence="3" key="1">
    <citation type="submission" date="2024-01" db="EMBL/GenBank/DDBJ databases">
        <title>First draft genome sequence data of TA4-1, the type strain of Gram-positive actinobacterium Streptomyces chiangmaiensis.</title>
        <authorList>
            <person name="Yasawong M."/>
            <person name="Nantapong N."/>
        </authorList>
    </citation>
    <scope>NUCLEOTIDE SEQUENCE</scope>
    <source>
        <strain evidence="3">TA4-1</strain>
    </source>
</reference>
<dbReference type="Pfam" id="PF00753">
    <property type="entry name" value="Lactamase_B"/>
    <property type="match status" value="1"/>
</dbReference>
<dbReference type="EMBL" id="JAYWVC010000020">
    <property type="protein sequence ID" value="MED7822163.1"/>
    <property type="molecule type" value="Genomic_DNA"/>
</dbReference>
<dbReference type="PANTHER" id="PTHR42951:SF4">
    <property type="entry name" value="ACYL-COENZYME A THIOESTERASE MBLAC2"/>
    <property type="match status" value="1"/>
</dbReference>
<dbReference type="CDD" id="cd16276">
    <property type="entry name" value="metallo-hydrolase-like_MBL-fold"/>
    <property type="match status" value="1"/>
</dbReference>
<keyword evidence="1" id="KW-0732">Signal</keyword>
<organism evidence="3 4">
    <name type="scientific">Streptomyces chiangmaiensis</name>
    <dbReference type="NCBI Taxonomy" id="766497"/>
    <lineage>
        <taxon>Bacteria</taxon>
        <taxon>Bacillati</taxon>
        <taxon>Actinomycetota</taxon>
        <taxon>Actinomycetes</taxon>
        <taxon>Kitasatosporales</taxon>
        <taxon>Streptomycetaceae</taxon>
        <taxon>Streptomyces</taxon>
    </lineage>
</organism>
<proteinExistence type="predicted"/>
<dbReference type="InterPro" id="IPR036866">
    <property type="entry name" value="RibonucZ/Hydroxyglut_hydro"/>
</dbReference>
<dbReference type="InterPro" id="IPR001279">
    <property type="entry name" value="Metallo-B-lactamas"/>
</dbReference>
<gene>
    <name evidence="3" type="ORF">VXC91_09250</name>
</gene>